<dbReference type="STRING" id="474950.SAMN05421771_2029"/>
<dbReference type="InterPro" id="IPR006311">
    <property type="entry name" value="TAT_signal"/>
</dbReference>
<keyword evidence="3" id="KW-1185">Reference proteome</keyword>
<proteinExistence type="predicted"/>
<dbReference type="EMBL" id="FOZL01000001">
    <property type="protein sequence ID" value="SFS11885.1"/>
    <property type="molecule type" value="Genomic_DNA"/>
</dbReference>
<organism evidence="2 3">
    <name type="scientific">Granulicella pectinivorans</name>
    <dbReference type="NCBI Taxonomy" id="474950"/>
    <lineage>
        <taxon>Bacteria</taxon>
        <taxon>Pseudomonadati</taxon>
        <taxon>Acidobacteriota</taxon>
        <taxon>Terriglobia</taxon>
        <taxon>Terriglobales</taxon>
        <taxon>Acidobacteriaceae</taxon>
        <taxon>Granulicella</taxon>
    </lineage>
</organism>
<dbReference type="AlphaFoldDB" id="A0A1I6M816"/>
<sequence>MATTETKILDNIIASRRSLLIGGGAAMAALAMPSIANAASTVSSYTDADILNFALNLEYLEANFYYLAAFGCTISAPNSIATGAGGTTLGITGVGTQGTVVYKSTSTKVPFALPAVAAYATETAIEEGKHVAFLRSALGSAAVAQPQIDLMTSFNTLASAAGIGAAFDPFASDANFLVGAYIFEDVGVTAYKGAAPLISTTTTGKTYLQAAAGILAVEAYHAGLVRSTIYALDPTNTAGYLTYTQKISATRAALSKAALATAPSPDDYGLSSTNTFSLGGTSVSASVLVDADQTNVIAFGRNTTQVLNIVTGGGATTTGTKATGVFFPNGLNGLFS</sequence>
<gene>
    <name evidence="2" type="ORF">SAMN05421771_2029</name>
</gene>
<dbReference type="PANTHER" id="PTHR31694">
    <property type="entry name" value="DESICCATION-LIKE PROTEIN"/>
    <property type="match status" value="1"/>
</dbReference>
<dbReference type="RefSeq" id="WP_089838944.1">
    <property type="nucleotide sequence ID" value="NZ_FOZL01000001.1"/>
</dbReference>
<reference evidence="2 3" key="1">
    <citation type="submission" date="2016-10" db="EMBL/GenBank/DDBJ databases">
        <authorList>
            <person name="de Groot N.N."/>
        </authorList>
    </citation>
    <scope>NUCLEOTIDE SEQUENCE [LARGE SCALE GENOMIC DNA]</scope>
    <source>
        <strain evidence="2 3">DSM 21001</strain>
    </source>
</reference>
<name>A0A1I6M816_9BACT</name>
<dbReference type="OrthoDB" id="954262at2"/>
<feature type="chain" id="PRO_5011791311" evidence="1">
    <location>
        <begin position="39"/>
        <end position="336"/>
    </location>
</feature>
<dbReference type="Pfam" id="PF13668">
    <property type="entry name" value="Ferritin_2"/>
    <property type="match status" value="1"/>
</dbReference>
<evidence type="ECO:0000256" key="1">
    <source>
        <dbReference type="SAM" id="SignalP"/>
    </source>
</evidence>
<dbReference type="PROSITE" id="PS51318">
    <property type="entry name" value="TAT"/>
    <property type="match status" value="1"/>
</dbReference>
<dbReference type="Proteomes" id="UP000199024">
    <property type="component" value="Unassembled WGS sequence"/>
</dbReference>
<evidence type="ECO:0000313" key="3">
    <source>
        <dbReference type="Proteomes" id="UP000199024"/>
    </source>
</evidence>
<dbReference type="PANTHER" id="PTHR31694:SF26">
    <property type="entry name" value="OS05G0151100 PROTEIN"/>
    <property type="match status" value="1"/>
</dbReference>
<evidence type="ECO:0000313" key="2">
    <source>
        <dbReference type="EMBL" id="SFS11885.1"/>
    </source>
</evidence>
<protein>
    <submittedName>
        <fullName evidence="2">Ferritin-like domain-containing protein</fullName>
    </submittedName>
</protein>
<feature type="signal peptide" evidence="1">
    <location>
        <begin position="1"/>
        <end position="38"/>
    </location>
</feature>
<keyword evidence="1" id="KW-0732">Signal</keyword>
<accession>A0A1I6M816</accession>
<dbReference type="InterPro" id="IPR052965">
    <property type="entry name" value="Pigment-catalase-like"/>
</dbReference>